<dbReference type="EMBL" id="JAPMUA010000002">
    <property type="protein sequence ID" value="MDG3585607.1"/>
    <property type="molecule type" value="Genomic_DNA"/>
</dbReference>
<dbReference type="Pfam" id="PF13557">
    <property type="entry name" value="Phenol_MetA_deg"/>
    <property type="match status" value="1"/>
</dbReference>
<feature type="region of interest" description="Disordered" evidence="1">
    <location>
        <begin position="307"/>
        <end position="326"/>
    </location>
</feature>
<evidence type="ECO:0000313" key="4">
    <source>
        <dbReference type="Proteomes" id="UP001153642"/>
    </source>
</evidence>
<accession>A0ABT6FR50</accession>
<dbReference type="RefSeq" id="WP_277899131.1">
    <property type="nucleotide sequence ID" value="NZ_JAPMUA010000002.1"/>
</dbReference>
<sequence length="326" mass="37472">MKKLYYLTAMLVTCSLQVNAQYTDVINSNRPGASYSAFAVGKNVIQGEGGFYYERMEHSLLETEANRYGMDYAIRYGLLFEQLEIILDGTFTKENMTNYSVSPSTEYSRSNFTKNTIGAKYLIYDPYKNPEKNKPNLYSWKANHHVQWKDLIPAVAVYAGANFNFGDNPFFPDDSQISPKVMIATQNHFTANWVLVMNFIYDKFTGDDPMFNYIITLTHAFTDPRYSIFIENQGYKSDAYADGIFRAGAARLFNKNLQVDASMGINIKDTPSRLFGSIGISYRLDRHVDPRPRIDNVSDEDKEFIKEAKKKRKKNKNPFEEIDIND</sequence>
<evidence type="ECO:0000256" key="1">
    <source>
        <dbReference type="SAM" id="MobiDB-lite"/>
    </source>
</evidence>
<evidence type="ECO:0000256" key="2">
    <source>
        <dbReference type="SAM" id="SignalP"/>
    </source>
</evidence>
<name>A0ABT6FR50_9FLAO</name>
<gene>
    <name evidence="3" type="ORF">OSR52_06965</name>
</gene>
<keyword evidence="4" id="KW-1185">Reference proteome</keyword>
<dbReference type="Proteomes" id="UP001153642">
    <property type="component" value="Unassembled WGS sequence"/>
</dbReference>
<protein>
    <submittedName>
        <fullName evidence="3">Transporter</fullName>
    </submittedName>
</protein>
<reference evidence="3" key="1">
    <citation type="submission" date="2022-11" db="EMBL/GenBank/DDBJ databases">
        <title>High-quality draft genome sequence of Galbibacter sp. strain CMA-7.</title>
        <authorList>
            <person name="Wei L."/>
            <person name="Dong C."/>
            <person name="Shao Z."/>
        </authorList>
    </citation>
    <scope>NUCLEOTIDE SEQUENCE</scope>
    <source>
        <strain evidence="3">CMA-7</strain>
    </source>
</reference>
<comment type="caution">
    <text evidence="3">The sequence shown here is derived from an EMBL/GenBank/DDBJ whole genome shotgun (WGS) entry which is preliminary data.</text>
</comment>
<organism evidence="3 4">
    <name type="scientific">Galbibacter pacificus</name>
    <dbReference type="NCBI Taxonomy" id="2996052"/>
    <lineage>
        <taxon>Bacteria</taxon>
        <taxon>Pseudomonadati</taxon>
        <taxon>Bacteroidota</taxon>
        <taxon>Flavobacteriia</taxon>
        <taxon>Flavobacteriales</taxon>
        <taxon>Flavobacteriaceae</taxon>
        <taxon>Galbibacter</taxon>
    </lineage>
</organism>
<feature type="chain" id="PRO_5045761399" evidence="2">
    <location>
        <begin position="21"/>
        <end position="326"/>
    </location>
</feature>
<feature type="signal peptide" evidence="2">
    <location>
        <begin position="1"/>
        <end position="20"/>
    </location>
</feature>
<evidence type="ECO:0000313" key="3">
    <source>
        <dbReference type="EMBL" id="MDG3585607.1"/>
    </source>
</evidence>
<proteinExistence type="predicted"/>
<dbReference type="InterPro" id="IPR025737">
    <property type="entry name" value="FApF"/>
</dbReference>
<keyword evidence="2" id="KW-0732">Signal</keyword>